<name>A0A397J803_9GLOM</name>
<evidence type="ECO:0008006" key="3">
    <source>
        <dbReference type="Google" id="ProtNLM"/>
    </source>
</evidence>
<evidence type="ECO:0000313" key="2">
    <source>
        <dbReference type="Proteomes" id="UP000266861"/>
    </source>
</evidence>
<reference evidence="1 2" key="1">
    <citation type="submission" date="2018-08" db="EMBL/GenBank/DDBJ databases">
        <title>Genome and evolution of the arbuscular mycorrhizal fungus Diversispora epigaea (formerly Glomus versiforme) and its bacterial endosymbionts.</title>
        <authorList>
            <person name="Sun X."/>
            <person name="Fei Z."/>
            <person name="Harrison M."/>
        </authorList>
    </citation>
    <scope>NUCLEOTIDE SEQUENCE [LARGE SCALE GENOMIC DNA]</scope>
    <source>
        <strain evidence="1 2">IT104</strain>
    </source>
</reference>
<keyword evidence="2" id="KW-1185">Reference proteome</keyword>
<evidence type="ECO:0000313" key="1">
    <source>
        <dbReference type="EMBL" id="RHZ84191.1"/>
    </source>
</evidence>
<organism evidence="1 2">
    <name type="scientific">Diversispora epigaea</name>
    <dbReference type="NCBI Taxonomy" id="1348612"/>
    <lineage>
        <taxon>Eukaryota</taxon>
        <taxon>Fungi</taxon>
        <taxon>Fungi incertae sedis</taxon>
        <taxon>Mucoromycota</taxon>
        <taxon>Glomeromycotina</taxon>
        <taxon>Glomeromycetes</taxon>
        <taxon>Diversisporales</taxon>
        <taxon>Diversisporaceae</taxon>
        <taxon>Diversispora</taxon>
    </lineage>
</organism>
<sequence>MDEIKTTLVTVLNKNSNRKNLLNHFELVQTGSVQFGSGSVRFDIFKFQFQTEPVFNFWFSSSSTLELNRTNRPAGYSSKDFIYSDYKNLIHSDGICYSCTKGHFIQEFKTWSSGNSYIDNIIQKSQINDIYNKLQWIPNDNFQNINHKVDGLEIRFNCKATLKEIKDSRYEIAEFLKMKKIGNKFIAKYYGFSKNPSIHKTIFFVMDLYDDDLHEFLNKNYLDLGSKFQIKTLFSIVCDLDLCKLENDLIFNSDHKNNETYGSISYILPEVLRGTEFTREGNIYSFSGVRPKVLDFMLNWIPEWYLNLMYRCWSDELIYCVTYPINLSIYIHMISSSQIEKLNRVITEIAALYQQKIRDIVNQTPDNKDPVWKLSDLEEL</sequence>
<proteinExistence type="predicted"/>
<dbReference type="InterPro" id="IPR011009">
    <property type="entry name" value="Kinase-like_dom_sf"/>
</dbReference>
<dbReference type="EMBL" id="PQFF01000080">
    <property type="protein sequence ID" value="RHZ84191.1"/>
    <property type="molecule type" value="Genomic_DNA"/>
</dbReference>
<dbReference type="STRING" id="1348612.A0A397J803"/>
<protein>
    <recommendedName>
        <fullName evidence="3">Protein kinase domain-containing protein</fullName>
    </recommendedName>
</protein>
<gene>
    <name evidence="1" type="ORF">Glove_84g149</name>
</gene>
<dbReference type="Proteomes" id="UP000266861">
    <property type="component" value="Unassembled WGS sequence"/>
</dbReference>
<dbReference type="SUPFAM" id="SSF56112">
    <property type="entry name" value="Protein kinase-like (PK-like)"/>
    <property type="match status" value="1"/>
</dbReference>
<dbReference type="AlphaFoldDB" id="A0A397J803"/>
<accession>A0A397J803</accession>
<comment type="caution">
    <text evidence="1">The sequence shown here is derived from an EMBL/GenBank/DDBJ whole genome shotgun (WGS) entry which is preliminary data.</text>
</comment>